<protein>
    <recommendedName>
        <fullName evidence="3">Pyrrolo-quinoline quinone</fullName>
    </recommendedName>
</protein>
<reference evidence="2" key="1">
    <citation type="submission" date="2007-10" db="EMBL/GenBank/DDBJ databases">
        <title>Complete genome of Alkaliphilus oremlandii OhILAs.</title>
        <authorList>
            <person name="Copeland A."/>
            <person name="Lucas S."/>
            <person name="Lapidus A."/>
            <person name="Barry K."/>
            <person name="Detter J.C."/>
            <person name="Glavina del Rio T."/>
            <person name="Hammon N."/>
            <person name="Israni S."/>
            <person name="Dalin E."/>
            <person name="Tice H."/>
            <person name="Pitluck S."/>
            <person name="Chain P."/>
            <person name="Malfatti S."/>
            <person name="Shin M."/>
            <person name="Vergez L."/>
            <person name="Schmutz J."/>
            <person name="Larimer F."/>
            <person name="Land M."/>
            <person name="Hauser L."/>
            <person name="Kyrpides N."/>
            <person name="Mikhailova N."/>
            <person name="Stolz J.F."/>
            <person name="Dawson A."/>
            <person name="Fisher E."/>
            <person name="Crable B."/>
            <person name="Perera E."/>
            <person name="Lisak J."/>
            <person name="Ranganathan M."/>
            <person name="Basu P."/>
            <person name="Richardson P."/>
        </authorList>
    </citation>
    <scope>NUCLEOTIDE SEQUENCE [LARGE SCALE GENOMIC DNA]</scope>
    <source>
        <strain evidence="2">OhILAs</strain>
    </source>
</reference>
<dbReference type="Gene3D" id="2.130.10.10">
    <property type="entry name" value="YVTN repeat-like/Quinoprotein amine dehydrogenase"/>
    <property type="match status" value="1"/>
</dbReference>
<dbReference type="InterPro" id="IPR015943">
    <property type="entry name" value="WD40/YVTN_repeat-like_dom_sf"/>
</dbReference>
<dbReference type="OrthoDB" id="334526at2"/>
<dbReference type="RefSeq" id="WP_012159723.1">
    <property type="nucleotide sequence ID" value="NC_009922.1"/>
</dbReference>
<accession>A8MHX9</accession>
<dbReference type="EMBL" id="CP000853">
    <property type="protein sequence ID" value="ABW19411.1"/>
    <property type="molecule type" value="Genomic_DNA"/>
</dbReference>
<evidence type="ECO:0008006" key="3">
    <source>
        <dbReference type="Google" id="ProtNLM"/>
    </source>
</evidence>
<dbReference type="HOGENOM" id="CLU_099392_0_0_9"/>
<evidence type="ECO:0000313" key="2">
    <source>
        <dbReference type="Proteomes" id="UP000000269"/>
    </source>
</evidence>
<organism evidence="1 2">
    <name type="scientific">Alkaliphilus oremlandii (strain OhILAs)</name>
    <name type="common">Clostridium oremlandii (strain OhILAs)</name>
    <dbReference type="NCBI Taxonomy" id="350688"/>
    <lineage>
        <taxon>Bacteria</taxon>
        <taxon>Bacillati</taxon>
        <taxon>Bacillota</taxon>
        <taxon>Clostridia</taxon>
        <taxon>Peptostreptococcales</taxon>
        <taxon>Natronincolaceae</taxon>
        <taxon>Alkaliphilus</taxon>
    </lineage>
</organism>
<dbReference type="AlphaFoldDB" id="A8MHX9"/>
<proteinExistence type="predicted"/>
<keyword evidence="2" id="KW-1185">Reference proteome</keyword>
<dbReference type="eggNOG" id="ENOG5032S66">
    <property type="taxonomic scope" value="Bacteria"/>
</dbReference>
<name>A8MHX9_ALKOO</name>
<evidence type="ECO:0000313" key="1">
    <source>
        <dbReference type="EMBL" id="ABW19411.1"/>
    </source>
</evidence>
<dbReference type="KEGG" id="aoe:Clos_1871"/>
<dbReference type="InterPro" id="IPR011047">
    <property type="entry name" value="Quinoprotein_ADH-like_sf"/>
</dbReference>
<dbReference type="STRING" id="350688.Clos_1871"/>
<gene>
    <name evidence="1" type="ordered locus">Clos_1871</name>
</gene>
<dbReference type="Proteomes" id="UP000000269">
    <property type="component" value="Chromosome"/>
</dbReference>
<dbReference type="SUPFAM" id="SSF50998">
    <property type="entry name" value="Quinoprotein alcohol dehydrogenase-like"/>
    <property type="match status" value="1"/>
</dbReference>
<sequence length="183" mass="20977">MIEIDSWSIEIHLENDYSIGSVDNIRRYDNLYYADDCNKQNVVELIGIRCTVTGTNALLLADGSPKGLNQSSFIIHGEKIIVCVGNNLFCLNLNDLSLLWTLRCDDSCCFRIFSFENYYLVQGELAISAVTYDGKKLWDFYGKDIFVTPDGNDEIVFSDGRIYIKDWDYNEYVLDRDSILISN</sequence>